<name>A0A3B0YMI9_9ZZZZ</name>
<evidence type="ECO:0000313" key="1">
    <source>
        <dbReference type="EMBL" id="VAW77880.1"/>
    </source>
</evidence>
<protein>
    <submittedName>
        <fullName evidence="1">Uncharacterized protein</fullName>
    </submittedName>
</protein>
<proteinExistence type="predicted"/>
<dbReference type="AlphaFoldDB" id="A0A3B0YMI9"/>
<gene>
    <name evidence="1" type="ORF">MNBD_GAMMA15-46</name>
</gene>
<sequence length="76" mass="8772">MKNMNSHQLVICVRNDDHPASLEKRKIYETIPDSDATKHNQIRVIDESGEDYLYPEEYFIPVTLPKNVEEAVIKAA</sequence>
<organism evidence="1">
    <name type="scientific">hydrothermal vent metagenome</name>
    <dbReference type="NCBI Taxonomy" id="652676"/>
    <lineage>
        <taxon>unclassified sequences</taxon>
        <taxon>metagenomes</taxon>
        <taxon>ecological metagenomes</taxon>
    </lineage>
</organism>
<accession>A0A3B0YMI9</accession>
<dbReference type="EMBL" id="UOFN01000083">
    <property type="protein sequence ID" value="VAW77880.1"/>
    <property type="molecule type" value="Genomic_DNA"/>
</dbReference>
<reference evidence="1" key="1">
    <citation type="submission" date="2018-06" db="EMBL/GenBank/DDBJ databases">
        <authorList>
            <person name="Zhirakovskaya E."/>
        </authorList>
    </citation>
    <scope>NUCLEOTIDE SEQUENCE</scope>
</reference>